<reference evidence="7 8" key="1">
    <citation type="submission" date="2018-05" db="EMBL/GenBank/DDBJ databases">
        <title>Genomic Encyclopedia of Type Strains, Phase IV (KMG-IV): sequencing the most valuable type-strain genomes for metagenomic binning, comparative biology and taxonomic classification.</title>
        <authorList>
            <person name="Goeker M."/>
        </authorList>
    </citation>
    <scope>NUCLEOTIDE SEQUENCE [LARGE SCALE GENOMIC DNA]</scope>
    <source>
        <strain evidence="7 8">DSM 6462</strain>
    </source>
</reference>
<keyword evidence="3" id="KW-0804">Transcription</keyword>
<accession>A0A2V3U3A6</accession>
<dbReference type="InterPro" id="IPR028082">
    <property type="entry name" value="Peripla_BP_I"/>
</dbReference>
<dbReference type="OrthoDB" id="7170131at2"/>
<dbReference type="AlphaFoldDB" id="A0A2V3U3A6"/>
<dbReference type="GO" id="GO:0000976">
    <property type="term" value="F:transcription cis-regulatory region binding"/>
    <property type="evidence" value="ECO:0007669"/>
    <property type="project" value="TreeGrafter"/>
</dbReference>
<keyword evidence="8" id="KW-1185">Reference proteome</keyword>
<dbReference type="CDD" id="cd01575">
    <property type="entry name" value="PBP1_GntR"/>
    <property type="match status" value="1"/>
</dbReference>
<dbReference type="InterPro" id="IPR001387">
    <property type="entry name" value="Cro/C1-type_HTH"/>
</dbReference>
<dbReference type="InterPro" id="IPR000843">
    <property type="entry name" value="HTH_LacI"/>
</dbReference>
<dbReference type="PROSITE" id="PS50932">
    <property type="entry name" value="HTH_LACI_2"/>
    <property type="match status" value="1"/>
</dbReference>
<dbReference type="SMART" id="SM00354">
    <property type="entry name" value="HTH_LACI"/>
    <property type="match status" value="1"/>
</dbReference>
<dbReference type="EMBL" id="QJJK01000007">
    <property type="protein sequence ID" value="PXW57049.1"/>
    <property type="molecule type" value="Genomic_DNA"/>
</dbReference>
<dbReference type="PANTHER" id="PTHR30146:SF33">
    <property type="entry name" value="TRANSCRIPTIONAL REGULATOR"/>
    <property type="match status" value="1"/>
</dbReference>
<dbReference type="Proteomes" id="UP000248021">
    <property type="component" value="Unassembled WGS sequence"/>
</dbReference>
<evidence type="ECO:0000259" key="5">
    <source>
        <dbReference type="PROSITE" id="PS50932"/>
    </source>
</evidence>
<dbReference type="CDD" id="cd01392">
    <property type="entry name" value="HTH_LacI"/>
    <property type="match status" value="1"/>
</dbReference>
<evidence type="ECO:0000256" key="1">
    <source>
        <dbReference type="ARBA" id="ARBA00023015"/>
    </source>
</evidence>
<dbReference type="Gene3D" id="3.40.50.2300">
    <property type="match status" value="2"/>
</dbReference>
<dbReference type="SUPFAM" id="SSF47413">
    <property type="entry name" value="lambda repressor-like DNA-binding domains"/>
    <property type="match status" value="1"/>
</dbReference>
<organism evidence="7 8">
    <name type="scientific">Chelatococcus asaccharovorans</name>
    <dbReference type="NCBI Taxonomy" id="28210"/>
    <lineage>
        <taxon>Bacteria</taxon>
        <taxon>Pseudomonadati</taxon>
        <taxon>Pseudomonadota</taxon>
        <taxon>Alphaproteobacteria</taxon>
        <taxon>Hyphomicrobiales</taxon>
        <taxon>Chelatococcaceae</taxon>
        <taxon>Chelatococcus</taxon>
    </lineage>
</organism>
<dbReference type="PANTHER" id="PTHR30146">
    <property type="entry name" value="LACI-RELATED TRANSCRIPTIONAL REPRESSOR"/>
    <property type="match status" value="1"/>
</dbReference>
<dbReference type="Pfam" id="PF00356">
    <property type="entry name" value="LacI"/>
    <property type="match status" value="1"/>
</dbReference>
<dbReference type="SUPFAM" id="SSF53822">
    <property type="entry name" value="Periplasmic binding protein-like I"/>
    <property type="match status" value="1"/>
</dbReference>
<dbReference type="GO" id="GO:0003700">
    <property type="term" value="F:DNA-binding transcription factor activity"/>
    <property type="evidence" value="ECO:0007669"/>
    <property type="project" value="TreeGrafter"/>
</dbReference>
<evidence type="ECO:0000259" key="6">
    <source>
        <dbReference type="PROSITE" id="PS50943"/>
    </source>
</evidence>
<evidence type="ECO:0000256" key="2">
    <source>
        <dbReference type="ARBA" id="ARBA00023125"/>
    </source>
</evidence>
<dbReference type="PROSITE" id="PS00356">
    <property type="entry name" value="HTH_LACI_1"/>
    <property type="match status" value="1"/>
</dbReference>
<proteinExistence type="predicted"/>
<dbReference type="PROSITE" id="PS50943">
    <property type="entry name" value="HTH_CROC1"/>
    <property type="match status" value="1"/>
</dbReference>
<evidence type="ECO:0000313" key="8">
    <source>
        <dbReference type="Proteomes" id="UP000248021"/>
    </source>
</evidence>
<sequence length="352" mass="37966">MPRESVPTKTRAPRRRSATSAVTMADVAAAAGVSTQTVSRALRDPASVSGETLQRIEEAVRNTHYVQNFAASHLASNRSMTVAAIIPAISTSIFAETIQGLSDVLLPEGYQVFLGHTDYVAAREEALIRSLSGRRPDGFFIIGTQHTRDATHILKRAGVPVVESWGLTSRPIDLVVGFSNHAAMKTVVNHLADRGYHRLTFAGVMKPGDDRAKERRKGFLDAHGERFPGVEPQVVTVASNSMIMATGAELLDLVRATYPETDAIVFTSDVLASGAVLRCNDLGVRVPADLAITGFGNYDIAGHLRPSLTTVAIASRRIGMLSAELLLARMQNKPVTERVIDIGFELLVRDSS</sequence>
<dbReference type="InterPro" id="IPR010982">
    <property type="entry name" value="Lambda_DNA-bd_dom_sf"/>
</dbReference>
<protein>
    <submittedName>
        <fullName evidence="7">LacI family transcriptional regulator</fullName>
    </submittedName>
</protein>
<dbReference type="Pfam" id="PF13377">
    <property type="entry name" value="Peripla_BP_3"/>
    <property type="match status" value="1"/>
</dbReference>
<dbReference type="InterPro" id="IPR046335">
    <property type="entry name" value="LacI/GalR-like_sensor"/>
</dbReference>
<evidence type="ECO:0000256" key="3">
    <source>
        <dbReference type="ARBA" id="ARBA00023163"/>
    </source>
</evidence>
<dbReference type="Gene3D" id="1.10.260.40">
    <property type="entry name" value="lambda repressor-like DNA-binding domains"/>
    <property type="match status" value="1"/>
</dbReference>
<name>A0A2V3U3A6_9HYPH</name>
<keyword evidence="2" id="KW-0238">DNA-binding</keyword>
<evidence type="ECO:0000313" key="7">
    <source>
        <dbReference type="EMBL" id="PXW57049.1"/>
    </source>
</evidence>
<gene>
    <name evidence="7" type="ORF">C7450_10787</name>
</gene>
<comment type="caution">
    <text evidence="7">The sequence shown here is derived from an EMBL/GenBank/DDBJ whole genome shotgun (WGS) entry which is preliminary data.</text>
</comment>
<evidence type="ECO:0000256" key="4">
    <source>
        <dbReference type="SAM" id="MobiDB-lite"/>
    </source>
</evidence>
<feature type="region of interest" description="Disordered" evidence="4">
    <location>
        <begin position="1"/>
        <end position="21"/>
    </location>
</feature>
<keyword evidence="1" id="KW-0805">Transcription regulation</keyword>
<feature type="domain" description="HTH cro/C1-type" evidence="6">
    <location>
        <begin position="23"/>
        <end position="59"/>
    </location>
</feature>
<feature type="domain" description="HTH lacI-type" evidence="5">
    <location>
        <begin position="22"/>
        <end position="76"/>
    </location>
</feature>